<sequence>MAATIRTYKGLVTKRKQTIFNWLGESSTLLLTPCEESLKQERAHDVSVALKECDENFTFLESSMAKLANAYDEYEDHYADDDEQLSKYIEAAQEVNHEPSHSQIETEARST</sequence>
<evidence type="ECO:0000313" key="1">
    <source>
        <dbReference type="EMBL" id="VDK67545.1"/>
    </source>
</evidence>
<protein>
    <submittedName>
        <fullName evidence="1">Uncharacterized protein</fullName>
    </submittedName>
</protein>
<organism evidence="1 2">
    <name type="scientific">Cylicostephanus goldi</name>
    <name type="common">Nematode worm</name>
    <dbReference type="NCBI Taxonomy" id="71465"/>
    <lineage>
        <taxon>Eukaryota</taxon>
        <taxon>Metazoa</taxon>
        <taxon>Ecdysozoa</taxon>
        <taxon>Nematoda</taxon>
        <taxon>Chromadorea</taxon>
        <taxon>Rhabditida</taxon>
        <taxon>Rhabditina</taxon>
        <taxon>Rhabditomorpha</taxon>
        <taxon>Strongyloidea</taxon>
        <taxon>Strongylidae</taxon>
        <taxon>Cylicostephanus</taxon>
    </lineage>
</organism>
<dbReference type="EMBL" id="UYRV01020418">
    <property type="protein sequence ID" value="VDK67545.1"/>
    <property type="molecule type" value="Genomic_DNA"/>
</dbReference>
<dbReference type="AlphaFoldDB" id="A0A3P6SJH5"/>
<proteinExistence type="predicted"/>
<keyword evidence="2" id="KW-1185">Reference proteome</keyword>
<dbReference type="Proteomes" id="UP000271889">
    <property type="component" value="Unassembled WGS sequence"/>
</dbReference>
<evidence type="ECO:0000313" key="2">
    <source>
        <dbReference type="Proteomes" id="UP000271889"/>
    </source>
</evidence>
<accession>A0A3P6SJH5</accession>
<reference evidence="1 2" key="1">
    <citation type="submission" date="2018-11" db="EMBL/GenBank/DDBJ databases">
        <authorList>
            <consortium name="Pathogen Informatics"/>
        </authorList>
    </citation>
    <scope>NUCLEOTIDE SEQUENCE [LARGE SCALE GENOMIC DNA]</scope>
</reference>
<gene>
    <name evidence="1" type="ORF">CGOC_LOCUS6332</name>
</gene>
<name>A0A3P6SJH5_CYLGO</name>